<proteinExistence type="predicted"/>
<organism evidence="1 2">
    <name type="scientific">Prunus dulcis</name>
    <name type="common">Almond</name>
    <name type="synonym">Amygdalus dulcis</name>
    <dbReference type="NCBI Taxonomy" id="3755"/>
    <lineage>
        <taxon>Eukaryota</taxon>
        <taxon>Viridiplantae</taxon>
        <taxon>Streptophyta</taxon>
        <taxon>Embryophyta</taxon>
        <taxon>Tracheophyta</taxon>
        <taxon>Spermatophyta</taxon>
        <taxon>Magnoliopsida</taxon>
        <taxon>eudicotyledons</taxon>
        <taxon>Gunneridae</taxon>
        <taxon>Pentapetalae</taxon>
        <taxon>rosids</taxon>
        <taxon>fabids</taxon>
        <taxon>Rosales</taxon>
        <taxon>Rosaceae</taxon>
        <taxon>Amygdaloideae</taxon>
        <taxon>Amygdaleae</taxon>
        <taxon>Prunus</taxon>
    </lineage>
</organism>
<protein>
    <submittedName>
        <fullName evidence="1">Uncharacterized protein</fullName>
    </submittedName>
</protein>
<dbReference type="Proteomes" id="UP001054821">
    <property type="component" value="Chromosome 6"/>
</dbReference>
<evidence type="ECO:0000313" key="1">
    <source>
        <dbReference type="EMBL" id="KAI5323540.1"/>
    </source>
</evidence>
<name>A0AAD4VEG2_PRUDU</name>
<reference evidence="1 2" key="1">
    <citation type="journal article" date="2022" name="G3 (Bethesda)">
        <title>Whole-genome sequence and methylome profiling of the almond [Prunus dulcis (Mill.) D.A. Webb] cultivar 'Nonpareil'.</title>
        <authorList>
            <person name="D'Amico-Willman K.M."/>
            <person name="Ouma W.Z."/>
            <person name="Meulia T."/>
            <person name="Sideli G.M."/>
            <person name="Gradziel T.M."/>
            <person name="Fresnedo-Ramirez J."/>
        </authorList>
    </citation>
    <scope>NUCLEOTIDE SEQUENCE [LARGE SCALE GENOMIC DNA]</scope>
    <source>
        <strain evidence="1">Clone GOH B32 T37-40</strain>
    </source>
</reference>
<dbReference type="EMBL" id="JAJFAZ020000006">
    <property type="protein sequence ID" value="KAI5323540.1"/>
    <property type="molecule type" value="Genomic_DNA"/>
</dbReference>
<keyword evidence="2" id="KW-1185">Reference proteome</keyword>
<accession>A0AAD4VEG2</accession>
<gene>
    <name evidence="1" type="ORF">L3X38_032612</name>
</gene>
<comment type="caution">
    <text evidence="1">The sequence shown here is derived from an EMBL/GenBank/DDBJ whole genome shotgun (WGS) entry which is preliminary data.</text>
</comment>
<evidence type="ECO:0000313" key="2">
    <source>
        <dbReference type="Proteomes" id="UP001054821"/>
    </source>
</evidence>
<dbReference type="AlphaFoldDB" id="A0AAD4VEG2"/>
<sequence length="134" mass="15363">MPFGEMTITLDDVLSILGIPVSGATISPLEDDNDTNYELLVNYLGMPDEEAIEQLHKYSDGQLGQGSRFKVKQIAGYLEAWVYEHMHGVVVLDRDLDYSVVQPRALHWSPRRDNRTTSVDMHKYRHWLDTLNSD</sequence>